<feature type="active site" description="Proton acceptor" evidence="10">
    <location>
        <position position="162"/>
    </location>
</feature>
<evidence type="ECO:0000256" key="7">
    <source>
        <dbReference type="ARBA" id="ARBA00023160"/>
    </source>
</evidence>
<dbReference type="SUPFAM" id="SSF51735">
    <property type="entry name" value="NAD(P)-binding Rossmann-fold domains"/>
    <property type="match status" value="1"/>
</dbReference>
<evidence type="ECO:0000256" key="3">
    <source>
        <dbReference type="ARBA" id="ARBA00022516"/>
    </source>
</evidence>
<evidence type="ECO:0000256" key="5">
    <source>
        <dbReference type="ARBA" id="ARBA00023002"/>
    </source>
</evidence>
<dbReference type="UniPathway" id="UPA00094"/>
<evidence type="ECO:0000313" key="12">
    <source>
        <dbReference type="EMBL" id="RUM19346.1"/>
    </source>
</evidence>
<proteinExistence type="inferred from homology"/>
<dbReference type="InterPro" id="IPR036291">
    <property type="entry name" value="NAD(P)-bd_dom_sf"/>
</dbReference>
<dbReference type="RefSeq" id="WP_126924888.1">
    <property type="nucleotide sequence ID" value="NZ_ML133702.1"/>
</dbReference>
<sequence>MIIPDVKAKLLEGKRGLVVGIANDQSIAWGCARAFRALGAELAVTYLNDKAKPYVEPLADALEAPIFMPLDVSMPGQLELVFDRIGEHWGELDFLVHSIAFSPKDTLQGRVVDVQRDGFLKTMDISCWSFIRMAQLAEPLMKRGGTLFTMTYYGSQMVVKNYNVMGVAKAALESAVRYIAAELGPKGIRVHAISPGPLATRAASGIPEFDDLLSKAEERAPTRSLVSIDDVGMATAFLAHDAARSMTGDTIYIDGGYHIMD</sequence>
<evidence type="ECO:0000256" key="4">
    <source>
        <dbReference type="ARBA" id="ARBA00022832"/>
    </source>
</evidence>
<comment type="catalytic activity">
    <reaction evidence="8 9">
        <text>a 2,3-saturated acyl-[ACP] + NAD(+) = a (2E)-enoyl-[ACP] + NADH + H(+)</text>
        <dbReference type="Rhea" id="RHEA:10240"/>
        <dbReference type="Rhea" id="RHEA-COMP:9925"/>
        <dbReference type="Rhea" id="RHEA-COMP:9926"/>
        <dbReference type="ChEBI" id="CHEBI:15378"/>
        <dbReference type="ChEBI" id="CHEBI:57540"/>
        <dbReference type="ChEBI" id="CHEBI:57945"/>
        <dbReference type="ChEBI" id="CHEBI:78784"/>
        <dbReference type="ChEBI" id="CHEBI:78785"/>
        <dbReference type="EC" id="1.3.1.9"/>
    </reaction>
</comment>
<gene>
    <name evidence="12" type="primary">fabI</name>
    <name evidence="12" type="ORF">EFQ99_31105</name>
</gene>
<dbReference type="EC" id="1.3.1.9" evidence="9"/>
<keyword evidence="5 9" id="KW-0560">Oxidoreductase</keyword>
<dbReference type="NCBIfam" id="NF005717">
    <property type="entry name" value="PRK07533.1"/>
    <property type="match status" value="1"/>
</dbReference>
<comment type="caution">
    <text evidence="12">The sequence shown here is derived from an EMBL/GenBank/DDBJ whole genome shotgun (WGS) entry which is preliminary data.</text>
</comment>
<evidence type="ECO:0000256" key="8">
    <source>
        <dbReference type="ARBA" id="ARBA00048572"/>
    </source>
</evidence>
<keyword evidence="9 11" id="KW-0520">NAD</keyword>
<organism evidence="12 13">
    <name type="scientific">Rhizobium vallis</name>
    <dbReference type="NCBI Taxonomy" id="634290"/>
    <lineage>
        <taxon>Bacteria</taxon>
        <taxon>Pseudomonadati</taxon>
        <taxon>Pseudomonadota</taxon>
        <taxon>Alphaproteobacteria</taxon>
        <taxon>Hyphomicrobiales</taxon>
        <taxon>Rhizobiaceae</taxon>
        <taxon>Rhizobium/Agrobacterium group</taxon>
        <taxon>Rhizobium</taxon>
    </lineage>
</organism>
<keyword evidence="3 9" id="KW-0444">Lipid biosynthesis</keyword>
<feature type="binding site" evidence="11">
    <location>
        <position position="169"/>
    </location>
    <ligand>
        <name>NAD(+)</name>
        <dbReference type="ChEBI" id="CHEBI:57540"/>
    </ligand>
</feature>
<evidence type="ECO:0000256" key="1">
    <source>
        <dbReference type="ARBA" id="ARBA00005194"/>
    </source>
</evidence>
<dbReference type="PANTHER" id="PTHR43159:SF2">
    <property type="entry name" value="ENOYL-[ACYL-CARRIER-PROTEIN] REDUCTASE [NADH], CHLOROPLASTIC"/>
    <property type="match status" value="1"/>
</dbReference>
<dbReference type="CDD" id="cd05372">
    <property type="entry name" value="ENR_SDR"/>
    <property type="match status" value="1"/>
</dbReference>
<dbReference type="Gene3D" id="3.40.50.720">
    <property type="entry name" value="NAD(P)-binding Rossmann-like Domain"/>
    <property type="match status" value="1"/>
</dbReference>
<protein>
    <recommendedName>
        <fullName evidence="9">Enoyl-[acyl-carrier-protein] reductase [NADH]</fullName>
        <ecNumber evidence="9">1.3.1.9</ecNumber>
    </recommendedName>
</protein>
<dbReference type="PIRSF" id="PIRSF000094">
    <property type="entry name" value="Enoyl-ACP_rdct"/>
    <property type="match status" value="1"/>
</dbReference>
<evidence type="ECO:0000256" key="2">
    <source>
        <dbReference type="ARBA" id="ARBA00009233"/>
    </source>
</evidence>
<dbReference type="GO" id="GO:0004318">
    <property type="term" value="F:enoyl-[acyl-carrier-protein] reductase (NADH) activity"/>
    <property type="evidence" value="ECO:0007669"/>
    <property type="project" value="UniProtKB-EC"/>
</dbReference>
<reference evidence="13" key="1">
    <citation type="submission" date="2018-11" db="EMBL/GenBank/DDBJ databases">
        <title>Rhizobium chutanense sp. nov., isolated from root nodules of Phaseolus vulgaris in China.</title>
        <authorList>
            <person name="Huo Y."/>
        </authorList>
    </citation>
    <scope>NUCLEOTIDE SEQUENCE [LARGE SCALE GENOMIC DNA]</scope>
    <source>
        <strain evidence="13">CCBAU 65647</strain>
    </source>
</reference>
<keyword evidence="6" id="KW-0443">Lipid metabolism</keyword>
<evidence type="ECO:0000256" key="11">
    <source>
        <dbReference type="PIRSR" id="PIRSR000094-3"/>
    </source>
</evidence>
<dbReference type="Pfam" id="PF13561">
    <property type="entry name" value="adh_short_C2"/>
    <property type="match status" value="1"/>
</dbReference>
<keyword evidence="7 9" id="KW-0275">Fatty acid biosynthesis</keyword>
<feature type="binding site" evidence="11">
    <location>
        <begin position="71"/>
        <end position="72"/>
    </location>
    <ligand>
        <name>NAD(+)</name>
        <dbReference type="ChEBI" id="CHEBI:57540"/>
    </ligand>
</feature>
<name>A0A432PC94_9HYPH</name>
<dbReference type="AlphaFoldDB" id="A0A432PC94"/>
<keyword evidence="13" id="KW-1185">Reference proteome</keyword>
<dbReference type="EMBL" id="RJTH01000019">
    <property type="protein sequence ID" value="RUM19346.1"/>
    <property type="molecule type" value="Genomic_DNA"/>
</dbReference>
<dbReference type="InterPro" id="IPR014358">
    <property type="entry name" value="Enoyl-ACP_Rdtase_NADH"/>
</dbReference>
<keyword evidence="4" id="KW-0276">Fatty acid metabolism</keyword>
<evidence type="ECO:0000256" key="10">
    <source>
        <dbReference type="PIRSR" id="PIRSR000094-1"/>
    </source>
</evidence>
<evidence type="ECO:0000256" key="9">
    <source>
        <dbReference type="PIRNR" id="PIRNR000094"/>
    </source>
</evidence>
<feature type="binding site" evidence="11">
    <location>
        <begin position="26"/>
        <end position="27"/>
    </location>
    <ligand>
        <name>NAD(+)</name>
        <dbReference type="ChEBI" id="CHEBI:57540"/>
    </ligand>
</feature>
<comment type="similarity">
    <text evidence="2 9">Belongs to the short-chain dehydrogenases/reductases (SDR) family. FabI subfamily.</text>
</comment>
<evidence type="ECO:0000256" key="6">
    <source>
        <dbReference type="ARBA" id="ARBA00023098"/>
    </source>
</evidence>
<dbReference type="OrthoDB" id="9803628at2"/>
<evidence type="ECO:0000313" key="13">
    <source>
        <dbReference type="Proteomes" id="UP000278823"/>
    </source>
</evidence>
<feature type="binding site" evidence="11">
    <location>
        <position position="20"/>
    </location>
    <ligand>
        <name>NAD(+)</name>
        <dbReference type="ChEBI" id="CHEBI:57540"/>
    </ligand>
</feature>
<feature type="active site" description="Proton acceptor" evidence="10">
    <location>
        <position position="152"/>
    </location>
</feature>
<dbReference type="Proteomes" id="UP000278823">
    <property type="component" value="Unassembled WGS sequence"/>
</dbReference>
<feature type="binding site" evidence="11">
    <location>
        <position position="99"/>
    </location>
    <ligand>
        <name>NAD(+)</name>
        <dbReference type="ChEBI" id="CHEBI:57540"/>
    </ligand>
</feature>
<dbReference type="InterPro" id="IPR002347">
    <property type="entry name" value="SDR_fam"/>
</dbReference>
<dbReference type="PANTHER" id="PTHR43159">
    <property type="entry name" value="ENOYL-[ACYL-CARRIER-PROTEIN] REDUCTASE"/>
    <property type="match status" value="1"/>
</dbReference>
<comment type="pathway">
    <text evidence="1">Lipid metabolism; fatty acid biosynthesis.</text>
</comment>
<dbReference type="PRINTS" id="PR00081">
    <property type="entry name" value="GDHRDH"/>
</dbReference>
<dbReference type="GO" id="GO:0006633">
    <property type="term" value="P:fatty acid biosynthetic process"/>
    <property type="evidence" value="ECO:0007669"/>
    <property type="project" value="UniProtKB-UniPathway"/>
</dbReference>
<accession>A0A432PC94</accession>